<name>A0ABP0NK51_9DINO</name>
<reference evidence="1 2" key="1">
    <citation type="submission" date="2024-02" db="EMBL/GenBank/DDBJ databases">
        <authorList>
            <person name="Chen Y."/>
            <person name="Shah S."/>
            <person name="Dougan E. K."/>
            <person name="Thang M."/>
            <person name="Chan C."/>
        </authorList>
    </citation>
    <scope>NUCLEOTIDE SEQUENCE [LARGE SCALE GENOMIC DNA]</scope>
</reference>
<dbReference type="Proteomes" id="UP001642464">
    <property type="component" value="Unassembled WGS sequence"/>
</dbReference>
<keyword evidence="2" id="KW-1185">Reference proteome</keyword>
<gene>
    <name evidence="1" type="ORF">SCF082_LOCUS33093</name>
</gene>
<evidence type="ECO:0000313" key="1">
    <source>
        <dbReference type="EMBL" id="CAK9064153.1"/>
    </source>
</evidence>
<organism evidence="1 2">
    <name type="scientific">Durusdinium trenchii</name>
    <dbReference type="NCBI Taxonomy" id="1381693"/>
    <lineage>
        <taxon>Eukaryota</taxon>
        <taxon>Sar</taxon>
        <taxon>Alveolata</taxon>
        <taxon>Dinophyceae</taxon>
        <taxon>Suessiales</taxon>
        <taxon>Symbiodiniaceae</taxon>
        <taxon>Durusdinium</taxon>
    </lineage>
</organism>
<protein>
    <submittedName>
        <fullName evidence="1">Uncharacterized protein</fullName>
    </submittedName>
</protein>
<evidence type="ECO:0000313" key="2">
    <source>
        <dbReference type="Proteomes" id="UP001642464"/>
    </source>
</evidence>
<dbReference type="InterPro" id="IPR046341">
    <property type="entry name" value="SET_dom_sf"/>
</dbReference>
<comment type="caution">
    <text evidence="1">The sequence shown here is derived from an EMBL/GenBank/DDBJ whole genome shotgun (WGS) entry which is preliminary data.</text>
</comment>
<proteinExistence type="predicted"/>
<accession>A0ABP0NK51</accession>
<dbReference type="SUPFAM" id="SSF82199">
    <property type="entry name" value="SET domain"/>
    <property type="match status" value="1"/>
</dbReference>
<sequence>MSCSTDGASHLHFCLTGKPRDCLALHSEGASNAPAKVSWAALVDAHGPEAVDPDLCECTAEELAAYRLFCDGGIMDGFLAEERVKTPGVKSPFAVGQLVNHSESSNVEILQLDESLEETFAVGRLHQGLWYLDNQWRPVHVPSGRPVPIIALQAIQPVQPGEELFLNYRLRPPYPAWYAG</sequence>
<dbReference type="EMBL" id="CAXAMM010029147">
    <property type="protein sequence ID" value="CAK9064153.1"/>
    <property type="molecule type" value="Genomic_DNA"/>
</dbReference>
<dbReference type="Gene3D" id="2.170.270.10">
    <property type="entry name" value="SET domain"/>
    <property type="match status" value="1"/>
</dbReference>